<feature type="domain" description="Tyr recombinase" evidence="3">
    <location>
        <begin position="3"/>
        <end position="186"/>
    </location>
</feature>
<dbReference type="InterPro" id="IPR013762">
    <property type="entry name" value="Integrase-like_cat_sf"/>
</dbReference>
<reference evidence="4 5" key="1">
    <citation type="journal article" date="2019" name="Int. J. Syst. Evol. Microbiol.">
        <title>The Global Catalogue of Microorganisms (GCM) 10K type strain sequencing project: providing services to taxonomists for standard genome sequencing and annotation.</title>
        <authorList>
            <consortium name="The Broad Institute Genomics Platform"/>
            <consortium name="The Broad Institute Genome Sequencing Center for Infectious Disease"/>
            <person name="Wu L."/>
            <person name="Ma J."/>
        </authorList>
    </citation>
    <scope>NUCLEOTIDE SEQUENCE [LARGE SCALE GENOMIC DNA]</scope>
    <source>
        <strain evidence="4 5">JCM 11117</strain>
    </source>
</reference>
<proteinExistence type="predicted"/>
<evidence type="ECO:0000313" key="4">
    <source>
        <dbReference type="EMBL" id="GAA0924572.1"/>
    </source>
</evidence>
<dbReference type="InterPro" id="IPR011010">
    <property type="entry name" value="DNA_brk_join_enz"/>
</dbReference>
<feature type="region of interest" description="Disordered" evidence="2">
    <location>
        <begin position="138"/>
        <end position="186"/>
    </location>
</feature>
<dbReference type="Proteomes" id="UP001499967">
    <property type="component" value="Unassembled WGS sequence"/>
</dbReference>
<organism evidence="4 5">
    <name type="scientific">Pseudonocardia zijingensis</name>
    <dbReference type="NCBI Taxonomy" id="153376"/>
    <lineage>
        <taxon>Bacteria</taxon>
        <taxon>Bacillati</taxon>
        <taxon>Actinomycetota</taxon>
        <taxon>Actinomycetes</taxon>
        <taxon>Pseudonocardiales</taxon>
        <taxon>Pseudonocardiaceae</taxon>
        <taxon>Pseudonocardia</taxon>
    </lineage>
</organism>
<evidence type="ECO:0000259" key="3">
    <source>
        <dbReference type="PROSITE" id="PS51898"/>
    </source>
</evidence>
<evidence type="ECO:0000256" key="2">
    <source>
        <dbReference type="SAM" id="MobiDB-lite"/>
    </source>
</evidence>
<evidence type="ECO:0000256" key="1">
    <source>
        <dbReference type="ARBA" id="ARBA00023172"/>
    </source>
</evidence>
<evidence type="ECO:0000313" key="5">
    <source>
        <dbReference type="Proteomes" id="UP001499967"/>
    </source>
</evidence>
<comment type="caution">
    <text evidence="4">The sequence shown here is derived from an EMBL/GenBank/DDBJ whole genome shotgun (WGS) entry which is preliminary data.</text>
</comment>
<dbReference type="EMBL" id="BAAAHP010000024">
    <property type="protein sequence ID" value="GAA0924572.1"/>
    <property type="molecule type" value="Genomic_DNA"/>
</dbReference>
<dbReference type="PROSITE" id="PS51898">
    <property type="entry name" value="TYR_RECOMBINASE"/>
    <property type="match status" value="1"/>
</dbReference>
<keyword evidence="5" id="KW-1185">Reference proteome</keyword>
<keyword evidence="1" id="KW-0233">DNA recombination</keyword>
<accession>A0ABN1PAB8</accession>
<sequence length="186" mass="19777">MRTEPAVWTAAQAVAFLGHVADDRLGGLFEVLIGTGLRRGELLALRWEDIDITARTLHIDPERGTLSSVAGQLVFTASGRSAGVGLSPRVVRALERQAEVQAVERAQWGSAYEDDRLVFARENGTVGGVPGTLMCRIRGPRLRRDSRQSAARPAAGPRPRPPATSSTRRGIAALAASGAEPSSETS</sequence>
<dbReference type="Pfam" id="PF00589">
    <property type="entry name" value="Phage_integrase"/>
    <property type="match status" value="1"/>
</dbReference>
<dbReference type="Gene3D" id="1.10.443.10">
    <property type="entry name" value="Intergrase catalytic core"/>
    <property type="match status" value="1"/>
</dbReference>
<dbReference type="InterPro" id="IPR002104">
    <property type="entry name" value="Integrase_catalytic"/>
</dbReference>
<protein>
    <recommendedName>
        <fullName evidence="3">Tyr recombinase domain-containing protein</fullName>
    </recommendedName>
</protein>
<dbReference type="SUPFAM" id="SSF56349">
    <property type="entry name" value="DNA breaking-rejoining enzymes"/>
    <property type="match status" value="1"/>
</dbReference>
<gene>
    <name evidence="4" type="ORF">GCM10009559_09070</name>
</gene>
<name>A0ABN1PAB8_9PSEU</name>